<dbReference type="InterPro" id="IPR002182">
    <property type="entry name" value="NB-ARC"/>
</dbReference>
<evidence type="ECO:0000256" key="1">
    <source>
        <dbReference type="PROSITE-ProRule" id="PRU00339"/>
    </source>
</evidence>
<dbReference type="Pfam" id="PF13424">
    <property type="entry name" value="TPR_12"/>
    <property type="match status" value="3"/>
</dbReference>
<evidence type="ECO:0000259" key="3">
    <source>
        <dbReference type="Pfam" id="PF00931"/>
    </source>
</evidence>
<sequence>MVRRHPNLYPEFTRQDSLSDILYEPEPANSDEFEGWKEVTRPPRQPHELIKVHYGLISSGNQVIKSGRRRDAISASLGGVLCFEMEAAGLMNELPCLVIRGICDYADAHKNKKWQEYAAAVAAAYAKELVVALPKTLSEKHVVQAQTGSPSAVLDNSNIMQIQPRDTGPRWIVPFSRNMQFVGREQELSTLRQWSSSTDVCHNMAIFGLGGVGKTQIALEFAYRTKQEHPNSSVFWVPATDLLAFEQAYKQIGQTLNIPGIDARGADVKQLVHDALSDTRRTDPWLLIIDNADDIDVFFRQPSDSETIPPALIDYIPSSLYGSTILTTRNRRVAVKQAASNIISLEIMGPDDAYELLQKILLRRDLLSSAASARHLLSLVGYLPLAIIQAVAYINENDTTIETYTDLYNDSEPEVMKVLMEDFEVHGRYKTTKNSIATTWLVSLSQLTRANPVAIDYLSFMACISNHNIPQSILLPASSKKQDLEAIGALKAYSFISKREDGCSFDIHPLVHLAMRNWLRSENRLQLWTSNVTLRVVELLPDGGHEERSTWIQYLPHAKYLLNSAGDVLEGDIQVVVLAERLGKCLYSNGEYSEAHEVYERALELRTKASGLEHRATLHNMFGVAEALNHQGKHREAELKHRRLLELRKTVLGPKDPDVGRSMNYLAQAMYDAGRYTEAEQVHRDALALQNEVLHPEHPNALTTTGYLAQTLGKQGRYEEAEQMHRSLLETRLRVMGETNPATLATMSCLGVAQSDLGRWLADALLHQEKYDEAYNLARETLKTQTKLLGAKHPNTVLTLGTLGDVLFAQEQTDRAEKVYRQTLTLQVQILGPEHPETLETSDYQSFIYIYNKTKVDFALDRLKAILGSWGKACPLNTIKTGAEALISTIRQLYNLELVSCQVLGYSLTDHPLTGHFEVYLTEKSASKTVDSANSSSETNGDVHAAFEIGFNGQFDIKIRDPVHADIAIPAFIGSRMRFPQGTEYGNLDHTQWEHFELALGDKFIGDFYVGSPSTLTQRSHFGDLQFFHAMAAQSNEDPRKPETAVLGRNGLSNPGDLDGRDSEGEIPTSHMPISRADLPVTGFFRFKPGKFASLGPIITFHTYSGQSKRHAHYDESKQPRSPSDLDSFNHIIGARDAIDKSIKLINHYAQKTKWEDGVRDFFANEVFVLDSNATLSNPQVDERLGSPDTSSQSTLEADRVADEEYRMGMERKMAMLESGLAFSERVSPEPPSSCLLRSLR</sequence>
<reference evidence="4 5" key="1">
    <citation type="submission" date="2014-02" db="EMBL/GenBank/DDBJ databases">
        <title>The genome sequence of Colletotrichum nymphaeae SA-01.</title>
        <authorList>
            <person name="Baroncelli R."/>
            <person name="Thon M.R."/>
        </authorList>
    </citation>
    <scope>NUCLEOTIDE SEQUENCE [LARGE SCALE GENOMIC DNA]</scope>
    <source>
        <strain evidence="4 5">SA-01</strain>
    </source>
</reference>
<feature type="region of interest" description="Disordered" evidence="2">
    <location>
        <begin position="1179"/>
        <end position="1198"/>
    </location>
</feature>
<evidence type="ECO:0000256" key="2">
    <source>
        <dbReference type="SAM" id="MobiDB-lite"/>
    </source>
</evidence>
<dbReference type="PROSITE" id="PS50005">
    <property type="entry name" value="TPR"/>
    <property type="match status" value="1"/>
</dbReference>
<keyword evidence="5" id="KW-1185">Reference proteome</keyword>
<dbReference type="EMBL" id="JEMN01000447">
    <property type="protein sequence ID" value="KXH61054.1"/>
    <property type="molecule type" value="Genomic_DNA"/>
</dbReference>
<dbReference type="Proteomes" id="UP000070054">
    <property type="component" value="Unassembled WGS sequence"/>
</dbReference>
<dbReference type="SUPFAM" id="SSF52540">
    <property type="entry name" value="P-loop containing nucleoside triphosphate hydrolases"/>
    <property type="match status" value="1"/>
</dbReference>
<dbReference type="PANTHER" id="PTHR46082:SF6">
    <property type="entry name" value="AAA+ ATPASE DOMAIN-CONTAINING PROTEIN-RELATED"/>
    <property type="match status" value="1"/>
</dbReference>
<dbReference type="GO" id="GO:0003824">
    <property type="term" value="F:catalytic activity"/>
    <property type="evidence" value="ECO:0007669"/>
    <property type="project" value="InterPro"/>
</dbReference>
<dbReference type="GO" id="GO:0043531">
    <property type="term" value="F:ADP binding"/>
    <property type="evidence" value="ECO:0007669"/>
    <property type="project" value="InterPro"/>
</dbReference>
<dbReference type="SUPFAM" id="SSF53167">
    <property type="entry name" value="Purine and uridine phosphorylases"/>
    <property type="match status" value="1"/>
</dbReference>
<dbReference type="InterPro" id="IPR019734">
    <property type="entry name" value="TPR_rpt"/>
</dbReference>
<dbReference type="Gene3D" id="3.40.50.1580">
    <property type="entry name" value="Nucleoside phosphorylase domain"/>
    <property type="match status" value="1"/>
</dbReference>
<dbReference type="InterPro" id="IPR027417">
    <property type="entry name" value="P-loop_NTPase"/>
</dbReference>
<dbReference type="InterPro" id="IPR011990">
    <property type="entry name" value="TPR-like_helical_dom_sf"/>
</dbReference>
<dbReference type="Pfam" id="PF00931">
    <property type="entry name" value="NB-ARC"/>
    <property type="match status" value="1"/>
</dbReference>
<feature type="repeat" description="TPR" evidence="1">
    <location>
        <begin position="576"/>
        <end position="609"/>
    </location>
</feature>
<protein>
    <recommendedName>
        <fullName evidence="3">NB-ARC domain-containing protein</fullName>
    </recommendedName>
</protein>
<dbReference type="AlphaFoldDB" id="A0A135UKY4"/>
<feature type="domain" description="NB-ARC" evidence="3">
    <location>
        <begin position="186"/>
        <end position="364"/>
    </location>
</feature>
<feature type="region of interest" description="Disordered" evidence="2">
    <location>
        <begin position="1035"/>
        <end position="1073"/>
    </location>
</feature>
<evidence type="ECO:0000313" key="5">
    <source>
        <dbReference type="Proteomes" id="UP000070054"/>
    </source>
</evidence>
<organism evidence="4 5">
    <name type="scientific">Colletotrichum nymphaeae SA-01</name>
    <dbReference type="NCBI Taxonomy" id="1460502"/>
    <lineage>
        <taxon>Eukaryota</taxon>
        <taxon>Fungi</taxon>
        <taxon>Dikarya</taxon>
        <taxon>Ascomycota</taxon>
        <taxon>Pezizomycotina</taxon>
        <taxon>Sordariomycetes</taxon>
        <taxon>Hypocreomycetidae</taxon>
        <taxon>Glomerellales</taxon>
        <taxon>Glomerellaceae</taxon>
        <taxon>Colletotrichum</taxon>
        <taxon>Colletotrichum acutatum species complex</taxon>
    </lineage>
</organism>
<keyword evidence="1" id="KW-0802">TPR repeat</keyword>
<dbReference type="InterPro" id="IPR035994">
    <property type="entry name" value="Nucleoside_phosphorylase_sf"/>
</dbReference>
<dbReference type="Gene3D" id="3.40.50.300">
    <property type="entry name" value="P-loop containing nucleotide triphosphate hydrolases"/>
    <property type="match status" value="1"/>
</dbReference>
<gene>
    <name evidence="4" type="ORF">CNYM01_11557</name>
</gene>
<dbReference type="OrthoDB" id="1577640at2759"/>
<dbReference type="SMART" id="SM00028">
    <property type="entry name" value="TPR"/>
    <property type="match status" value="3"/>
</dbReference>
<dbReference type="SUPFAM" id="SSF48452">
    <property type="entry name" value="TPR-like"/>
    <property type="match status" value="1"/>
</dbReference>
<name>A0A135UKY4_9PEZI</name>
<dbReference type="InterPro" id="IPR053137">
    <property type="entry name" value="NLR-like"/>
</dbReference>
<dbReference type="GO" id="GO:0009116">
    <property type="term" value="P:nucleoside metabolic process"/>
    <property type="evidence" value="ECO:0007669"/>
    <property type="project" value="InterPro"/>
</dbReference>
<accession>A0A135UKY4</accession>
<proteinExistence type="predicted"/>
<dbReference type="Gene3D" id="1.25.40.10">
    <property type="entry name" value="Tetratricopeptide repeat domain"/>
    <property type="match status" value="2"/>
</dbReference>
<dbReference type="PANTHER" id="PTHR46082">
    <property type="entry name" value="ATP/GTP-BINDING PROTEIN-RELATED"/>
    <property type="match status" value="1"/>
</dbReference>
<evidence type="ECO:0000313" key="4">
    <source>
        <dbReference type="EMBL" id="KXH61054.1"/>
    </source>
</evidence>
<comment type="caution">
    <text evidence="4">The sequence shown here is derived from an EMBL/GenBank/DDBJ whole genome shotgun (WGS) entry which is preliminary data.</text>
</comment>